<dbReference type="GO" id="GO:0015031">
    <property type="term" value="P:protein transport"/>
    <property type="evidence" value="ECO:0007669"/>
    <property type="project" value="UniProtKB-UniRule"/>
</dbReference>
<organism evidence="5 6">
    <name type="scientific">Rickenella mellea</name>
    <dbReference type="NCBI Taxonomy" id="50990"/>
    <lineage>
        <taxon>Eukaryota</taxon>
        <taxon>Fungi</taxon>
        <taxon>Dikarya</taxon>
        <taxon>Basidiomycota</taxon>
        <taxon>Agaricomycotina</taxon>
        <taxon>Agaricomycetes</taxon>
        <taxon>Hymenochaetales</taxon>
        <taxon>Rickenellaceae</taxon>
        <taxon>Rickenella</taxon>
    </lineage>
</organism>
<dbReference type="VEuPathDB" id="FungiDB:BD410DRAFT_834600"/>
<dbReference type="Proteomes" id="UP000294933">
    <property type="component" value="Unassembled WGS sequence"/>
</dbReference>
<evidence type="ECO:0000256" key="3">
    <source>
        <dbReference type="RuleBase" id="RU368013"/>
    </source>
</evidence>
<dbReference type="GO" id="GO:0031965">
    <property type="term" value="C:nuclear membrane"/>
    <property type="evidence" value="ECO:0007669"/>
    <property type="project" value="TreeGrafter"/>
</dbReference>
<dbReference type="InterPro" id="IPR038422">
    <property type="entry name" value="Cut8/Sts1_sf"/>
</dbReference>
<dbReference type="GO" id="GO:0070628">
    <property type="term" value="F:proteasome binding"/>
    <property type="evidence" value="ECO:0007669"/>
    <property type="project" value="TreeGrafter"/>
</dbReference>
<evidence type="ECO:0000256" key="1">
    <source>
        <dbReference type="ARBA" id="ARBA00006199"/>
    </source>
</evidence>
<feature type="compositionally biased region" description="Polar residues" evidence="4">
    <location>
        <begin position="34"/>
        <end position="47"/>
    </location>
</feature>
<dbReference type="GO" id="GO:0031144">
    <property type="term" value="P:proteasome localization"/>
    <property type="evidence" value="ECO:0007669"/>
    <property type="project" value="UniProtKB-UniRule"/>
</dbReference>
<comment type="subunit">
    <text evidence="3">Binds the proteasome.</text>
</comment>
<dbReference type="OrthoDB" id="10061064at2759"/>
<protein>
    <recommendedName>
        <fullName evidence="3">Tethering factor for nuclear proteasome STS1</fullName>
    </recommendedName>
</protein>
<dbReference type="STRING" id="50990.A0A4Y7QNU4"/>
<dbReference type="PANTHER" id="PTHR28032:SF1">
    <property type="entry name" value="FI02826P"/>
    <property type="match status" value="1"/>
</dbReference>
<dbReference type="Pfam" id="PF08559">
    <property type="entry name" value="Cut8"/>
    <property type="match status" value="1"/>
</dbReference>
<dbReference type="EMBL" id="ML170157">
    <property type="protein sequence ID" value="TDL28519.1"/>
    <property type="molecule type" value="Genomic_DNA"/>
</dbReference>
<evidence type="ECO:0000256" key="2">
    <source>
        <dbReference type="ARBA" id="ARBA00023242"/>
    </source>
</evidence>
<keyword evidence="6" id="KW-1185">Reference proteome</keyword>
<keyword evidence="3" id="KW-0813">Transport</keyword>
<feature type="region of interest" description="Disordered" evidence="4">
    <location>
        <begin position="1"/>
        <end position="135"/>
    </location>
</feature>
<reference evidence="5 6" key="1">
    <citation type="submission" date="2018-06" db="EMBL/GenBank/DDBJ databases">
        <title>A transcriptomic atlas of mushroom development highlights an independent origin of complex multicellularity.</title>
        <authorList>
            <consortium name="DOE Joint Genome Institute"/>
            <person name="Krizsan K."/>
            <person name="Almasi E."/>
            <person name="Merenyi Z."/>
            <person name="Sahu N."/>
            <person name="Viragh M."/>
            <person name="Koszo T."/>
            <person name="Mondo S."/>
            <person name="Kiss B."/>
            <person name="Balint B."/>
            <person name="Kues U."/>
            <person name="Barry K."/>
            <person name="Hegedus J.C."/>
            <person name="Henrissat B."/>
            <person name="Johnson J."/>
            <person name="Lipzen A."/>
            <person name="Ohm R."/>
            <person name="Nagy I."/>
            <person name="Pangilinan J."/>
            <person name="Yan J."/>
            <person name="Xiong Y."/>
            <person name="Grigoriev I.V."/>
            <person name="Hibbett D.S."/>
            <person name="Nagy L.G."/>
        </authorList>
    </citation>
    <scope>NUCLEOTIDE SEQUENCE [LARGE SCALE GENOMIC DNA]</scope>
    <source>
        <strain evidence="5 6">SZMC22713</strain>
    </source>
</reference>
<evidence type="ECO:0000313" key="5">
    <source>
        <dbReference type="EMBL" id="TDL28519.1"/>
    </source>
</evidence>
<dbReference type="Gene3D" id="1.20.58.1590">
    <property type="entry name" value="Tethering factor for nuclear proteasome Cut8/Sts1"/>
    <property type="match status" value="1"/>
</dbReference>
<sequence>MAHVVHPTPQFGFPPAPVNHSPPALGFGFGLSPHPTTTYSPQAQSSFHLPHSLTPQHHPIQQQQQQQQRTVQKRRHEDQDDDLRDESMDRSPTPERRPVKRVAPKRMRVSPGAGQHEPGGSGDKASKENKSSSAAEDGVDVGMLLASLPSPSLLPILTTILTSNPQLKPAILSLIPRPTLETAINTLAQSAKKLRDAYPYSTTPSFSPHSSSTTFGFGNGFRANIPSPSTGSAFGRFSPSSPSHPGGMRDSYVLSRLRPHIQEFVSTAFSYLLYFTYIPSESSLNTLGKDKVVGHPSETFAFLSALNHHLVSQPPLTQSSLTPLLLPRLVQEWMAWVDRVDAHLNRDGGMFGMEVARGWARVLDEYAEAKISGTTPSTEGGLRAVRDKWILKVGWLVGRRPESHAMDDDEEL</sequence>
<comment type="function">
    <text evidence="3">Involved in ubiquitin-mediated protein degradation. Regulatory factor in the ubiquitin/proteasome pathway that controls the turnover of proteasome substrates. Targets proteasomes to the nucleus and facilitates the degradation of nuclear proteins.</text>
</comment>
<keyword evidence="2 3" id="KW-0539">Nucleus</keyword>
<dbReference type="AlphaFoldDB" id="A0A4Y7QNU4"/>
<evidence type="ECO:0000313" key="6">
    <source>
        <dbReference type="Proteomes" id="UP000294933"/>
    </source>
</evidence>
<feature type="compositionally biased region" description="Basic and acidic residues" evidence="4">
    <location>
        <begin position="85"/>
        <end position="97"/>
    </location>
</feature>
<keyword evidence="3" id="KW-0653">Protein transport</keyword>
<keyword evidence="3" id="KW-0963">Cytoplasm</keyword>
<gene>
    <name evidence="5" type="ORF">BD410DRAFT_834600</name>
</gene>
<dbReference type="GO" id="GO:0071630">
    <property type="term" value="P:nuclear protein quality control by the ubiquitin-proteasome system"/>
    <property type="evidence" value="ECO:0007669"/>
    <property type="project" value="UniProtKB-UniRule"/>
</dbReference>
<name>A0A4Y7QNU4_9AGAM</name>
<proteinExistence type="inferred from homology"/>
<accession>A0A4Y7QNU4</accession>
<feature type="compositionally biased region" description="Basic residues" evidence="4">
    <location>
        <begin position="98"/>
        <end position="108"/>
    </location>
</feature>
<evidence type="ECO:0000256" key="4">
    <source>
        <dbReference type="SAM" id="MobiDB-lite"/>
    </source>
</evidence>
<dbReference type="InterPro" id="IPR013868">
    <property type="entry name" value="Cut8/Sts1_fam"/>
</dbReference>
<dbReference type="PANTHER" id="PTHR28032">
    <property type="entry name" value="FI02826P"/>
    <property type="match status" value="1"/>
</dbReference>
<comment type="similarity">
    <text evidence="1 3">Belongs to the cut8/STS1 family.</text>
</comment>
<dbReference type="GO" id="GO:0005737">
    <property type="term" value="C:cytoplasm"/>
    <property type="evidence" value="ECO:0007669"/>
    <property type="project" value="UniProtKB-SubCell"/>
</dbReference>
<comment type="subcellular location">
    <subcellularLocation>
        <location evidence="3">Cytoplasm</location>
    </subcellularLocation>
    <subcellularLocation>
        <location evidence="3">Nucleus</location>
    </subcellularLocation>
</comment>